<evidence type="ECO:0000313" key="3">
    <source>
        <dbReference type="Proteomes" id="UP000190286"/>
    </source>
</evidence>
<dbReference type="AlphaFoldDB" id="A0A1T4WX86"/>
<keyword evidence="1" id="KW-1133">Transmembrane helix</keyword>
<protein>
    <submittedName>
        <fullName evidence="2">Uncharacterized protein</fullName>
    </submittedName>
</protein>
<keyword evidence="1" id="KW-0472">Membrane</keyword>
<accession>A0A1T4WX86</accession>
<dbReference type="EMBL" id="FUYF01000004">
    <property type="protein sequence ID" value="SKA81251.1"/>
    <property type="molecule type" value="Genomic_DNA"/>
</dbReference>
<keyword evidence="3" id="KW-1185">Reference proteome</keyword>
<keyword evidence="1" id="KW-0812">Transmembrane</keyword>
<feature type="transmembrane region" description="Helical" evidence="1">
    <location>
        <begin position="59"/>
        <end position="81"/>
    </location>
</feature>
<gene>
    <name evidence="2" type="ORF">SAMN02745178_01079</name>
</gene>
<reference evidence="2 3" key="1">
    <citation type="submission" date="2017-02" db="EMBL/GenBank/DDBJ databases">
        <authorList>
            <person name="Peterson S.W."/>
        </authorList>
    </citation>
    <scope>NUCLEOTIDE SEQUENCE [LARGE SCALE GENOMIC DNA]</scope>
    <source>
        <strain evidence="2 3">ATCC 27749</strain>
    </source>
</reference>
<dbReference type="GeneID" id="93337556"/>
<sequence>MVIWISIYFIGVFVCGLVQLYTQHLRLVGVDRRRWHHPPPERSPYKPIEVWWMFSRGEFAAFLLNCFAVPGLLLLTFPLGWYIGGDAASFITGLGVLFFVLFISPIAERLIDGF</sequence>
<evidence type="ECO:0000313" key="2">
    <source>
        <dbReference type="EMBL" id="SKA81251.1"/>
    </source>
</evidence>
<evidence type="ECO:0000256" key="1">
    <source>
        <dbReference type="SAM" id="Phobius"/>
    </source>
</evidence>
<organism evidence="2 3">
    <name type="scientific">Gemmiger formicilis</name>
    <dbReference type="NCBI Taxonomy" id="745368"/>
    <lineage>
        <taxon>Bacteria</taxon>
        <taxon>Bacillati</taxon>
        <taxon>Bacillota</taxon>
        <taxon>Clostridia</taxon>
        <taxon>Eubacteriales</taxon>
        <taxon>Gemmiger</taxon>
    </lineage>
</organism>
<feature type="transmembrane region" description="Helical" evidence="1">
    <location>
        <begin position="6"/>
        <end position="25"/>
    </location>
</feature>
<dbReference type="RefSeq" id="WP_078784069.1">
    <property type="nucleotide sequence ID" value="NZ_CABIYV010000013.1"/>
</dbReference>
<feature type="transmembrane region" description="Helical" evidence="1">
    <location>
        <begin position="87"/>
        <end position="107"/>
    </location>
</feature>
<dbReference type="Proteomes" id="UP000190286">
    <property type="component" value="Unassembled WGS sequence"/>
</dbReference>
<proteinExistence type="predicted"/>
<name>A0A1T4WX86_9FIRM</name>